<dbReference type="Gene3D" id="2.170.270.10">
    <property type="entry name" value="SET domain"/>
    <property type="match status" value="1"/>
</dbReference>
<dbReference type="GO" id="GO:0032259">
    <property type="term" value="P:methylation"/>
    <property type="evidence" value="ECO:0007669"/>
    <property type="project" value="UniProtKB-KW"/>
</dbReference>
<dbReference type="AlphaFoldDB" id="A0A0B2US84"/>
<feature type="domain" description="SET" evidence="12">
    <location>
        <begin position="106"/>
        <end position="220"/>
    </location>
</feature>
<dbReference type="PRINTS" id="PR00412">
    <property type="entry name" value="EPOXHYDRLASE"/>
</dbReference>
<sequence>MATEEEDQSPTSEMCLVVDGVERCVKLVNSDYDNPKYCLLQKLTEKQLSTFGVTLPKWELDDDDYIHCDLCGEYYKGSCRLHPLFMVSDREVREENKPRAEQTLPAFFEIKTSKIPRAGFGVFAKMDIPTGLVFGPYQGVLLSDAKKADQHGYAWEIRMRGAPPQYIDGSDPNYSNWMRYINSSRYENEQNLIAFQYNGSVYYRVFRPISEGVELLVWYGNNYGESLGVLTISQRPKKVMSALERTIFSKKGLPPINEDSLSESSLQRNDRPPEHSVPRRPKKDLSPLQWDMFFDKKLFVDVGEDKFCVYMKGDTGPVFYLLHGGGYSGLTWACFTEKLIDQVECRVVAPDLRGHGETVTVDEEDFSKERQVEDIIGIHKAIFQGQSTPTFVIGHSMGGALAVHVVCSERIDSVVGLGVIDVVEGTAMESLSAMTMVLNNRPHSFASVEAAIEWCVKTGTARNLRAARISMPSQITKSGDSYIWRINLHRTQPYWVGWFQGLSKLFLSCSAPKILVLAGVDRLDTDLMVGQMQGKFQNTILPKVGHAVQEDSPDKLADTLARFAVRFRFCAAK</sequence>
<evidence type="ECO:0000256" key="10">
    <source>
        <dbReference type="ARBA" id="ARBA00049203"/>
    </source>
</evidence>
<organism evidence="13 14">
    <name type="scientific">Toxocara canis</name>
    <name type="common">Canine roundworm</name>
    <dbReference type="NCBI Taxonomy" id="6265"/>
    <lineage>
        <taxon>Eukaryota</taxon>
        <taxon>Metazoa</taxon>
        <taxon>Ecdysozoa</taxon>
        <taxon>Nematoda</taxon>
        <taxon>Chromadorea</taxon>
        <taxon>Rhabditida</taxon>
        <taxon>Spirurina</taxon>
        <taxon>Ascaridomorpha</taxon>
        <taxon>Ascaridoidea</taxon>
        <taxon>Toxocaridae</taxon>
        <taxon>Toxocara</taxon>
    </lineage>
</organism>
<keyword evidence="4" id="KW-0719">Serine esterase</keyword>
<evidence type="ECO:0000256" key="1">
    <source>
        <dbReference type="ARBA" id="ARBA00004123"/>
    </source>
</evidence>
<dbReference type="PROSITE" id="PS50280">
    <property type="entry name" value="SET"/>
    <property type="match status" value="1"/>
</dbReference>
<dbReference type="Gene3D" id="3.40.50.1820">
    <property type="entry name" value="alpha/beta hydrolase"/>
    <property type="match status" value="1"/>
</dbReference>
<dbReference type="GO" id="GO:0051723">
    <property type="term" value="F:protein methylesterase activity"/>
    <property type="evidence" value="ECO:0007669"/>
    <property type="project" value="UniProtKB-EC"/>
</dbReference>
<dbReference type="PANTHER" id="PTHR14189">
    <property type="entry name" value="PROTEIN PHOSPHATASE METHYLESTERASE-1 RELATED"/>
    <property type="match status" value="1"/>
</dbReference>
<evidence type="ECO:0000256" key="4">
    <source>
        <dbReference type="ARBA" id="ARBA00022487"/>
    </source>
</evidence>
<evidence type="ECO:0000256" key="7">
    <source>
        <dbReference type="ARBA" id="ARBA00022691"/>
    </source>
</evidence>
<keyword evidence="5" id="KW-0489">Methyltransferase</keyword>
<reference evidence="13 14" key="1">
    <citation type="submission" date="2014-11" db="EMBL/GenBank/DDBJ databases">
        <title>Genetic blueprint of the zoonotic pathogen Toxocara canis.</title>
        <authorList>
            <person name="Zhu X.-Q."/>
            <person name="Korhonen P.K."/>
            <person name="Cai H."/>
            <person name="Young N.D."/>
            <person name="Nejsum P."/>
            <person name="von Samson-Himmelstjerna G."/>
            <person name="Boag P.R."/>
            <person name="Tan P."/>
            <person name="Li Q."/>
            <person name="Min J."/>
            <person name="Yang Y."/>
            <person name="Wang X."/>
            <person name="Fang X."/>
            <person name="Hall R.S."/>
            <person name="Hofmann A."/>
            <person name="Sternberg P.W."/>
            <person name="Jex A.R."/>
            <person name="Gasser R.B."/>
        </authorList>
    </citation>
    <scope>NUCLEOTIDE SEQUENCE [LARGE SCALE GENOMIC DNA]</scope>
    <source>
        <strain evidence="13">PN_DK_2014</strain>
    </source>
</reference>
<keyword evidence="9" id="KW-0539">Nucleus</keyword>
<comment type="subcellular location">
    <subcellularLocation>
        <location evidence="1">Nucleus</location>
    </subcellularLocation>
</comment>
<evidence type="ECO:0000256" key="11">
    <source>
        <dbReference type="SAM" id="MobiDB-lite"/>
    </source>
</evidence>
<name>A0A0B2US84_TOXCA</name>
<proteinExistence type="inferred from homology"/>
<dbReference type="EC" id="3.1.1.89" evidence="3"/>
<dbReference type="InterPro" id="IPR029058">
    <property type="entry name" value="AB_hydrolase_fold"/>
</dbReference>
<dbReference type="SUPFAM" id="SSF82199">
    <property type="entry name" value="SET domain"/>
    <property type="match status" value="1"/>
</dbReference>
<dbReference type="EMBL" id="JPKZ01003299">
    <property type="protein sequence ID" value="KHN72114.1"/>
    <property type="molecule type" value="Genomic_DNA"/>
</dbReference>
<dbReference type="CDD" id="cd19193">
    <property type="entry name" value="PR-SET_PRDM7_9"/>
    <property type="match status" value="1"/>
</dbReference>
<evidence type="ECO:0000313" key="13">
    <source>
        <dbReference type="EMBL" id="KHN72114.1"/>
    </source>
</evidence>
<keyword evidence="6" id="KW-0808">Transferase</keyword>
<dbReference type="SUPFAM" id="SSF53474">
    <property type="entry name" value="alpha/beta-Hydrolases"/>
    <property type="match status" value="1"/>
</dbReference>
<evidence type="ECO:0000256" key="8">
    <source>
        <dbReference type="ARBA" id="ARBA00022801"/>
    </source>
</evidence>
<dbReference type="OrthoDB" id="40579at2759"/>
<protein>
    <recommendedName>
        <fullName evidence="3">protein phosphatase methylesterase-1</fullName>
        <ecNumber evidence="3">3.1.1.89</ecNumber>
    </recommendedName>
</protein>
<feature type="compositionally biased region" description="Basic and acidic residues" evidence="11">
    <location>
        <begin position="268"/>
        <end position="277"/>
    </location>
</feature>
<dbReference type="Proteomes" id="UP000031036">
    <property type="component" value="Unassembled WGS sequence"/>
</dbReference>
<dbReference type="InterPro" id="IPR001214">
    <property type="entry name" value="SET_dom"/>
</dbReference>
<evidence type="ECO:0000259" key="12">
    <source>
        <dbReference type="PROSITE" id="PS50280"/>
    </source>
</evidence>
<evidence type="ECO:0000313" key="14">
    <source>
        <dbReference type="Proteomes" id="UP000031036"/>
    </source>
</evidence>
<dbReference type="GO" id="GO:0005634">
    <property type="term" value="C:nucleus"/>
    <property type="evidence" value="ECO:0007669"/>
    <property type="project" value="UniProtKB-SubCell"/>
</dbReference>
<evidence type="ECO:0000256" key="5">
    <source>
        <dbReference type="ARBA" id="ARBA00022603"/>
    </source>
</evidence>
<gene>
    <name evidence="13" type="ORF">Tcan_16382</name>
</gene>
<evidence type="ECO:0000256" key="3">
    <source>
        <dbReference type="ARBA" id="ARBA00013111"/>
    </source>
</evidence>
<dbReference type="InterPro" id="IPR000639">
    <property type="entry name" value="Epox_hydrolase-like"/>
</dbReference>
<dbReference type="InterPro" id="IPR016812">
    <property type="entry name" value="PPase_methylesterase_euk"/>
</dbReference>
<dbReference type="InterPro" id="IPR000073">
    <property type="entry name" value="AB_hydrolase_1"/>
</dbReference>
<keyword evidence="7" id="KW-0949">S-adenosyl-L-methionine</keyword>
<comment type="similarity">
    <text evidence="2">Belongs to the AB hydrolase superfamily.</text>
</comment>
<comment type="catalytic activity">
    <reaction evidence="10">
        <text>[phosphatase 2A protein]-C-terminal L-leucine methyl ester + H2O = [phosphatase 2A protein]-C-terminal L-leucine + methanol + H(+)</text>
        <dbReference type="Rhea" id="RHEA:48548"/>
        <dbReference type="Rhea" id="RHEA-COMP:12134"/>
        <dbReference type="Rhea" id="RHEA-COMP:12135"/>
        <dbReference type="ChEBI" id="CHEBI:15377"/>
        <dbReference type="ChEBI" id="CHEBI:15378"/>
        <dbReference type="ChEBI" id="CHEBI:17790"/>
        <dbReference type="ChEBI" id="CHEBI:90516"/>
        <dbReference type="ChEBI" id="CHEBI:90517"/>
        <dbReference type="EC" id="3.1.1.89"/>
    </reaction>
</comment>
<dbReference type="STRING" id="6265.A0A0B2US84"/>
<accession>A0A0B2US84</accession>
<keyword evidence="14" id="KW-1185">Reference proteome</keyword>
<evidence type="ECO:0000256" key="9">
    <source>
        <dbReference type="ARBA" id="ARBA00023242"/>
    </source>
</evidence>
<feature type="region of interest" description="Disordered" evidence="11">
    <location>
        <begin position="254"/>
        <end position="283"/>
    </location>
</feature>
<dbReference type="InterPro" id="IPR044417">
    <property type="entry name" value="PRDM7_9_PR-SET"/>
</dbReference>
<dbReference type="SMART" id="SM00317">
    <property type="entry name" value="SET"/>
    <property type="match status" value="1"/>
</dbReference>
<dbReference type="GO" id="GO:0042054">
    <property type="term" value="F:histone methyltransferase activity"/>
    <property type="evidence" value="ECO:0007669"/>
    <property type="project" value="InterPro"/>
</dbReference>
<dbReference type="InterPro" id="IPR046341">
    <property type="entry name" value="SET_dom_sf"/>
</dbReference>
<dbReference type="PRINTS" id="PR00111">
    <property type="entry name" value="ABHYDROLASE"/>
</dbReference>
<evidence type="ECO:0000256" key="2">
    <source>
        <dbReference type="ARBA" id="ARBA00008645"/>
    </source>
</evidence>
<dbReference type="Pfam" id="PF21549">
    <property type="entry name" value="PRDM2_PR"/>
    <property type="match status" value="1"/>
</dbReference>
<comment type="caution">
    <text evidence="13">The sequence shown here is derived from an EMBL/GenBank/DDBJ whole genome shotgun (WGS) entry which is preliminary data.</text>
</comment>
<evidence type="ECO:0000256" key="6">
    <source>
        <dbReference type="ARBA" id="ARBA00022679"/>
    </source>
</evidence>
<keyword evidence="8" id="KW-0378">Hydrolase</keyword>
<dbReference type="PANTHER" id="PTHR14189:SF0">
    <property type="entry name" value="PROTEIN PHOSPHATASE METHYLESTERASE 1"/>
    <property type="match status" value="1"/>
</dbReference>
<dbReference type="Pfam" id="PF12697">
    <property type="entry name" value="Abhydrolase_6"/>
    <property type="match status" value="1"/>
</dbReference>